<proteinExistence type="predicted"/>
<evidence type="ECO:0000313" key="2">
    <source>
        <dbReference type="Proteomes" id="UP000823749"/>
    </source>
</evidence>
<evidence type="ECO:0000313" key="1">
    <source>
        <dbReference type="EMBL" id="KAG5536198.1"/>
    </source>
</evidence>
<dbReference type="PANTHER" id="PTHR45786">
    <property type="entry name" value="DNA BINDING PROTEIN-LIKE"/>
    <property type="match status" value="1"/>
</dbReference>
<dbReference type="Proteomes" id="UP000823749">
    <property type="component" value="Chromosome 8"/>
</dbReference>
<dbReference type="AlphaFoldDB" id="A0AAV6J691"/>
<reference evidence="1" key="1">
    <citation type="submission" date="2020-08" db="EMBL/GenBank/DDBJ databases">
        <title>Plant Genome Project.</title>
        <authorList>
            <person name="Zhang R.-G."/>
        </authorList>
    </citation>
    <scope>NUCLEOTIDE SEQUENCE</scope>
    <source>
        <strain evidence="1">WSP0</strain>
        <tissue evidence="1">Leaf</tissue>
    </source>
</reference>
<sequence length="159" mass="19330">MHKRNRGIYTFQIQGQLYHFINELQSSDNKLSHLQLYFYDTDNEVQNRFKFSQSMSMRTSIVERLIRILQQNPYSSFFRNLSRINELDTHQIIIRPKIKQSERIQYYFGCYDPLHYSLLFPFGEPGWHFGIQRVDKKRGDTTCYRQFVLSPRQMLSMKR</sequence>
<comment type="caution">
    <text evidence="1">The sequence shown here is derived from an EMBL/GenBank/DDBJ whole genome shotgun (WGS) entry which is preliminary data.</text>
</comment>
<keyword evidence="2" id="KW-1185">Reference proteome</keyword>
<accession>A0AAV6J691</accession>
<dbReference type="EMBL" id="JACTNZ010000008">
    <property type="protein sequence ID" value="KAG5536198.1"/>
    <property type="molecule type" value="Genomic_DNA"/>
</dbReference>
<protein>
    <recommendedName>
        <fullName evidence="3">Helitron helicase-like domain-containing protein</fullName>
    </recommendedName>
</protein>
<evidence type="ECO:0008006" key="3">
    <source>
        <dbReference type="Google" id="ProtNLM"/>
    </source>
</evidence>
<gene>
    <name evidence="1" type="ORF">RHGRI_023850</name>
</gene>
<dbReference type="PANTHER" id="PTHR45786:SF78">
    <property type="entry name" value="ATP-DEPENDENT DNA HELICASE"/>
    <property type="match status" value="1"/>
</dbReference>
<organism evidence="1 2">
    <name type="scientific">Rhododendron griersonianum</name>
    <dbReference type="NCBI Taxonomy" id="479676"/>
    <lineage>
        <taxon>Eukaryota</taxon>
        <taxon>Viridiplantae</taxon>
        <taxon>Streptophyta</taxon>
        <taxon>Embryophyta</taxon>
        <taxon>Tracheophyta</taxon>
        <taxon>Spermatophyta</taxon>
        <taxon>Magnoliopsida</taxon>
        <taxon>eudicotyledons</taxon>
        <taxon>Gunneridae</taxon>
        <taxon>Pentapetalae</taxon>
        <taxon>asterids</taxon>
        <taxon>Ericales</taxon>
        <taxon>Ericaceae</taxon>
        <taxon>Ericoideae</taxon>
        <taxon>Rhodoreae</taxon>
        <taxon>Rhododendron</taxon>
    </lineage>
</organism>
<name>A0AAV6J691_9ERIC</name>